<dbReference type="AlphaFoldDB" id="A0A3B0S6U3"/>
<dbReference type="EC" id="4.3.2.3" evidence="5"/>
<dbReference type="InterPro" id="IPR007247">
    <property type="entry name" value="Ureidogly_lyase"/>
</dbReference>
<dbReference type="CDD" id="cd20298">
    <property type="entry name" value="cupin_UAH"/>
    <property type="match status" value="1"/>
</dbReference>
<comment type="catalytic activity">
    <reaction evidence="4">
        <text>(S)-ureidoglycolate = urea + glyoxylate</text>
        <dbReference type="Rhea" id="RHEA:11304"/>
        <dbReference type="ChEBI" id="CHEBI:16199"/>
        <dbReference type="ChEBI" id="CHEBI:36655"/>
        <dbReference type="ChEBI" id="CHEBI:57296"/>
        <dbReference type="EC" id="4.3.2.3"/>
    </reaction>
</comment>
<protein>
    <submittedName>
        <fullName evidence="5">Ureidoglycolate lyase</fullName>
        <ecNumber evidence="5">4.3.2.3</ecNumber>
    </submittedName>
</protein>
<evidence type="ECO:0000256" key="2">
    <source>
        <dbReference type="ARBA" id="ARBA00022631"/>
    </source>
</evidence>
<dbReference type="PANTHER" id="PTHR21221">
    <property type="entry name" value="UREIDOGLYCOLATE HYDROLASE"/>
    <property type="match status" value="1"/>
</dbReference>
<dbReference type="SUPFAM" id="SSF51182">
    <property type="entry name" value="RmlC-like cupins"/>
    <property type="match status" value="1"/>
</dbReference>
<evidence type="ECO:0000313" key="5">
    <source>
        <dbReference type="EMBL" id="VAW01841.1"/>
    </source>
</evidence>
<evidence type="ECO:0000256" key="1">
    <source>
        <dbReference type="ARBA" id="ARBA00011738"/>
    </source>
</evidence>
<evidence type="ECO:0000256" key="3">
    <source>
        <dbReference type="ARBA" id="ARBA00023239"/>
    </source>
</evidence>
<dbReference type="EMBL" id="UOEC01000191">
    <property type="protein sequence ID" value="VAW01841.1"/>
    <property type="molecule type" value="Genomic_DNA"/>
</dbReference>
<dbReference type="InterPro" id="IPR047233">
    <property type="entry name" value="UAH_cupin"/>
</dbReference>
<gene>
    <name evidence="5" type="ORF">MNBD_ALPHA08-2157</name>
</gene>
<sequence length="164" mass="18290">MVKTLNITPLTAQAFASFGDVVELAGAEHFPINQGTTERYHDLANLNLNSVGGKPIVSVFVSQPRPQPIRLEVMERHPLGSQAFYPLQDRDWLIVVAKDTDPLALENLKAFRATGQQGINYAANVWHHPLLVFDADSRFLIIDRDGPGDNCEEQVFKTTIHLET</sequence>
<name>A0A3B0S6U3_9ZZZZ</name>
<dbReference type="GO" id="GO:0050385">
    <property type="term" value="F:ureidoglycolate lyase activity"/>
    <property type="evidence" value="ECO:0007669"/>
    <property type="project" value="UniProtKB-EC"/>
</dbReference>
<dbReference type="Pfam" id="PF04115">
    <property type="entry name" value="Ureidogly_lyase"/>
    <property type="match status" value="1"/>
</dbReference>
<comment type="subunit">
    <text evidence="1">Homodimer.</text>
</comment>
<proteinExistence type="predicted"/>
<dbReference type="Gene3D" id="2.60.120.480">
    <property type="entry name" value="Ureidoglycolate hydrolase"/>
    <property type="match status" value="1"/>
</dbReference>
<dbReference type="GO" id="GO:0004848">
    <property type="term" value="F:ureidoglycolate hydrolase activity"/>
    <property type="evidence" value="ECO:0007669"/>
    <property type="project" value="InterPro"/>
</dbReference>
<dbReference type="InterPro" id="IPR011051">
    <property type="entry name" value="RmlC_Cupin_sf"/>
</dbReference>
<accession>A0A3B0S6U3</accession>
<dbReference type="InterPro" id="IPR024060">
    <property type="entry name" value="Ureidoglycolate_lyase_dom_sf"/>
</dbReference>
<evidence type="ECO:0000256" key="4">
    <source>
        <dbReference type="ARBA" id="ARBA00047684"/>
    </source>
</evidence>
<dbReference type="GO" id="GO:0000256">
    <property type="term" value="P:allantoin catabolic process"/>
    <property type="evidence" value="ECO:0007669"/>
    <property type="project" value="InterPro"/>
</dbReference>
<reference evidence="5" key="1">
    <citation type="submission" date="2018-06" db="EMBL/GenBank/DDBJ databases">
        <authorList>
            <person name="Zhirakovskaya E."/>
        </authorList>
    </citation>
    <scope>NUCLEOTIDE SEQUENCE</scope>
</reference>
<keyword evidence="2" id="KW-0659">Purine metabolism</keyword>
<keyword evidence="3 5" id="KW-0456">Lyase</keyword>
<organism evidence="5">
    <name type="scientific">hydrothermal vent metagenome</name>
    <dbReference type="NCBI Taxonomy" id="652676"/>
    <lineage>
        <taxon>unclassified sequences</taxon>
        <taxon>metagenomes</taxon>
        <taxon>ecological metagenomes</taxon>
    </lineage>
</organism>
<dbReference type="GO" id="GO:0006144">
    <property type="term" value="P:purine nucleobase metabolic process"/>
    <property type="evidence" value="ECO:0007669"/>
    <property type="project" value="UniProtKB-KW"/>
</dbReference>
<dbReference type="PIRSF" id="PIRSF017306">
    <property type="entry name" value="Ureidogly_hydro"/>
    <property type="match status" value="1"/>
</dbReference>
<dbReference type="NCBIfam" id="NF009932">
    <property type="entry name" value="PRK13395.1"/>
    <property type="match status" value="1"/>
</dbReference>
<dbReference type="PANTHER" id="PTHR21221:SF1">
    <property type="entry name" value="UREIDOGLYCOLATE LYASE"/>
    <property type="match status" value="1"/>
</dbReference>